<evidence type="ECO:0000313" key="12">
    <source>
        <dbReference type="EMBL" id="CAE0729663.1"/>
    </source>
</evidence>
<dbReference type="Gene3D" id="3.30.950.10">
    <property type="entry name" value="Methyltransferase, Cobalt-precorrin-4 Transmethylase, Domain 2"/>
    <property type="match status" value="1"/>
</dbReference>
<dbReference type="EMBL" id="HBIX01034349">
    <property type="protein sequence ID" value="CAE0729663.1"/>
    <property type="molecule type" value="Transcribed_RNA"/>
</dbReference>
<dbReference type="InterPro" id="IPR000878">
    <property type="entry name" value="4pyrrol_Mease"/>
</dbReference>
<dbReference type="InterPro" id="IPR003043">
    <property type="entry name" value="Uropor_MeTrfase_CS"/>
</dbReference>
<organism evidence="12">
    <name type="scientific">Pseudo-nitzschia australis</name>
    <dbReference type="NCBI Taxonomy" id="44445"/>
    <lineage>
        <taxon>Eukaryota</taxon>
        <taxon>Sar</taxon>
        <taxon>Stramenopiles</taxon>
        <taxon>Ochrophyta</taxon>
        <taxon>Bacillariophyta</taxon>
        <taxon>Bacillariophyceae</taxon>
        <taxon>Bacillariophycidae</taxon>
        <taxon>Bacillariales</taxon>
        <taxon>Bacillariaceae</taxon>
        <taxon>Pseudo-nitzschia</taxon>
    </lineage>
</organism>
<evidence type="ECO:0000256" key="5">
    <source>
        <dbReference type="ARBA" id="ARBA00022679"/>
    </source>
</evidence>
<dbReference type="EC" id="2.1.1.107" evidence="2"/>
<feature type="chain" id="PRO_5031226027" description="uroporphyrinogen-III C-methyltransferase" evidence="10">
    <location>
        <begin position="29"/>
        <end position="359"/>
    </location>
</feature>
<keyword evidence="7" id="KW-0486">Methionine biosynthesis</keyword>
<sequence length="359" mass="38857">MTAVCNNSHHQWLLALVICSLCFEPSVGFLTSNSRSLSSRISIDNIFLFVDNGIDGQGGGTDTGLENYSKKVIESSKENEWGIPDRDTLDPFSATPLEQLENGGRITLVGSGPGDPDLLTVKAYKLLQDPDALVIADRLVSQEILDMVGGEIKVARKLPGCAENAQAEIYWWTHQGLSAGKHVIRLKIGDPYVFGRGGEEVLQFRKFGVESKVVPGVSAAFSAPLLANIPVTHRGYSNQVVMCTGYGREGSSPDLIQYHEEQTIVFLMAVGRLRVLCERLIKLAGYPKDTPVGIIERAGCPNQRTVIGNMQTIADIAEKHNIQAPSTIVVGKVVNVLLEKDESGMVTQGLLQNATAISV</sequence>
<evidence type="ECO:0000256" key="2">
    <source>
        <dbReference type="ARBA" id="ARBA00012162"/>
    </source>
</evidence>
<evidence type="ECO:0000256" key="9">
    <source>
        <dbReference type="ARBA" id="ARBA00055636"/>
    </source>
</evidence>
<dbReference type="PROSITE" id="PS00839">
    <property type="entry name" value="SUMT_1"/>
    <property type="match status" value="1"/>
</dbReference>
<dbReference type="NCBIfam" id="NF004790">
    <property type="entry name" value="PRK06136.1"/>
    <property type="match status" value="1"/>
</dbReference>
<evidence type="ECO:0000256" key="3">
    <source>
        <dbReference type="ARBA" id="ARBA00022603"/>
    </source>
</evidence>
<dbReference type="Gene3D" id="3.40.1010.10">
    <property type="entry name" value="Cobalt-precorrin-4 Transmethylase, Domain 1"/>
    <property type="match status" value="1"/>
</dbReference>
<dbReference type="GO" id="GO:0019354">
    <property type="term" value="P:siroheme biosynthetic process"/>
    <property type="evidence" value="ECO:0007669"/>
    <property type="project" value="InterPro"/>
</dbReference>
<feature type="signal peptide" evidence="10">
    <location>
        <begin position="1"/>
        <end position="28"/>
    </location>
</feature>
<accession>A0A7S4AWV6</accession>
<keyword evidence="6" id="KW-0949">S-adenosyl-L-methionine</keyword>
<dbReference type="SUPFAM" id="SSF53790">
    <property type="entry name" value="Tetrapyrrole methylase"/>
    <property type="match status" value="1"/>
</dbReference>
<dbReference type="InterPro" id="IPR014777">
    <property type="entry name" value="4pyrrole_Mease_sub1"/>
</dbReference>
<dbReference type="Pfam" id="PF00590">
    <property type="entry name" value="TP_methylase"/>
    <property type="match status" value="1"/>
</dbReference>
<keyword evidence="10" id="KW-0732">Signal</keyword>
<keyword evidence="5" id="KW-0808">Transferase</keyword>
<dbReference type="InterPro" id="IPR014776">
    <property type="entry name" value="4pyrrole_Mease_sub2"/>
</dbReference>
<feature type="domain" description="Tetrapyrrole methylase" evidence="11">
    <location>
        <begin position="105"/>
        <end position="313"/>
    </location>
</feature>
<dbReference type="GO" id="GO:0032259">
    <property type="term" value="P:methylation"/>
    <property type="evidence" value="ECO:0007669"/>
    <property type="project" value="UniProtKB-KW"/>
</dbReference>
<dbReference type="CDD" id="cd11642">
    <property type="entry name" value="SUMT"/>
    <property type="match status" value="1"/>
</dbReference>
<dbReference type="GO" id="GO:0004851">
    <property type="term" value="F:uroporphyrin-III C-methyltransferase activity"/>
    <property type="evidence" value="ECO:0007669"/>
    <property type="project" value="UniProtKB-EC"/>
</dbReference>
<dbReference type="FunFam" id="3.30.950.10:FF:000005">
    <property type="entry name" value="Uroporphyrin-III c-methyltransferase, putative"/>
    <property type="match status" value="1"/>
</dbReference>
<evidence type="ECO:0000256" key="7">
    <source>
        <dbReference type="ARBA" id="ARBA00023167"/>
    </source>
</evidence>
<evidence type="ECO:0000256" key="10">
    <source>
        <dbReference type="SAM" id="SignalP"/>
    </source>
</evidence>
<proteinExistence type="inferred from homology"/>
<dbReference type="NCBIfam" id="TIGR01469">
    <property type="entry name" value="cobA_cysG_Cterm"/>
    <property type="match status" value="1"/>
</dbReference>
<dbReference type="FunFam" id="3.40.1010.10:FF:000006">
    <property type="entry name" value="Siroheme synthase, putative"/>
    <property type="match status" value="1"/>
</dbReference>
<dbReference type="AlphaFoldDB" id="A0A7S4AWV6"/>
<reference evidence="12" key="1">
    <citation type="submission" date="2021-01" db="EMBL/GenBank/DDBJ databases">
        <authorList>
            <person name="Corre E."/>
            <person name="Pelletier E."/>
            <person name="Niang G."/>
            <person name="Scheremetjew M."/>
            <person name="Finn R."/>
            <person name="Kale V."/>
            <person name="Holt S."/>
            <person name="Cochrane G."/>
            <person name="Meng A."/>
            <person name="Brown T."/>
            <person name="Cohen L."/>
        </authorList>
    </citation>
    <scope>NUCLEOTIDE SEQUENCE</scope>
    <source>
        <strain evidence="12">10249 10 AB</strain>
    </source>
</reference>
<dbReference type="PANTHER" id="PTHR45790:SF6">
    <property type="entry name" value="UROPORPHYRINOGEN-III C-METHYLTRANSFERASE"/>
    <property type="match status" value="1"/>
</dbReference>
<evidence type="ECO:0000259" key="11">
    <source>
        <dbReference type="Pfam" id="PF00590"/>
    </source>
</evidence>
<comment type="catalytic activity">
    <reaction evidence="8">
        <text>uroporphyrinogen III + 2 S-adenosyl-L-methionine = precorrin-2 + 2 S-adenosyl-L-homocysteine + H(+)</text>
        <dbReference type="Rhea" id="RHEA:32459"/>
        <dbReference type="ChEBI" id="CHEBI:15378"/>
        <dbReference type="ChEBI" id="CHEBI:57308"/>
        <dbReference type="ChEBI" id="CHEBI:57856"/>
        <dbReference type="ChEBI" id="CHEBI:58827"/>
        <dbReference type="ChEBI" id="CHEBI:59789"/>
        <dbReference type="EC" id="2.1.1.107"/>
    </reaction>
</comment>
<dbReference type="GO" id="GO:0009086">
    <property type="term" value="P:methionine biosynthetic process"/>
    <property type="evidence" value="ECO:0007669"/>
    <property type="project" value="UniProtKB-KW"/>
</dbReference>
<evidence type="ECO:0000256" key="1">
    <source>
        <dbReference type="ARBA" id="ARBA00005879"/>
    </source>
</evidence>
<dbReference type="InterPro" id="IPR006366">
    <property type="entry name" value="CobA/CysG_C"/>
</dbReference>
<keyword evidence="3" id="KW-0489">Methyltransferase</keyword>
<dbReference type="InterPro" id="IPR035996">
    <property type="entry name" value="4pyrrol_Methylase_sf"/>
</dbReference>
<name>A0A7S4AWV6_9STRA</name>
<evidence type="ECO:0000256" key="8">
    <source>
        <dbReference type="ARBA" id="ARBA00052360"/>
    </source>
</evidence>
<gene>
    <name evidence="12" type="ORF">PAUS00366_LOCUS22448</name>
</gene>
<comment type="similarity">
    <text evidence="1">Belongs to the precorrin methyltransferase family.</text>
</comment>
<dbReference type="PANTHER" id="PTHR45790">
    <property type="entry name" value="SIROHEME SYNTHASE-RELATED"/>
    <property type="match status" value="1"/>
</dbReference>
<evidence type="ECO:0000256" key="6">
    <source>
        <dbReference type="ARBA" id="ARBA00022691"/>
    </source>
</evidence>
<keyword evidence="4" id="KW-0028">Amino-acid biosynthesis</keyword>
<comment type="function">
    <text evidence="9">Siroheme synthase involved in methionine biosynthesis.</text>
</comment>
<dbReference type="InterPro" id="IPR050161">
    <property type="entry name" value="Siro_Cobalamin_biosynth"/>
</dbReference>
<protein>
    <recommendedName>
        <fullName evidence="2">uroporphyrinogen-III C-methyltransferase</fullName>
        <ecNumber evidence="2">2.1.1.107</ecNumber>
    </recommendedName>
</protein>
<evidence type="ECO:0000256" key="4">
    <source>
        <dbReference type="ARBA" id="ARBA00022605"/>
    </source>
</evidence>